<accession>A0AA41Y778</accession>
<comment type="similarity">
    <text evidence="3">Belongs to the arginase family.</text>
</comment>
<dbReference type="PROSITE" id="PS51409">
    <property type="entry name" value="ARGINASE_2"/>
    <property type="match status" value="1"/>
</dbReference>
<protein>
    <submittedName>
        <fullName evidence="4">Formimidoylglutamase</fullName>
    </submittedName>
</protein>
<dbReference type="Proteomes" id="UP001163821">
    <property type="component" value="Unassembled WGS sequence"/>
</dbReference>
<dbReference type="GO" id="GO:0033389">
    <property type="term" value="P:putrescine biosynthetic process from arginine, via agmatine"/>
    <property type="evidence" value="ECO:0007669"/>
    <property type="project" value="TreeGrafter"/>
</dbReference>
<evidence type="ECO:0000313" key="4">
    <source>
        <dbReference type="EMBL" id="MCW0483135.1"/>
    </source>
</evidence>
<dbReference type="GO" id="GO:0046872">
    <property type="term" value="F:metal ion binding"/>
    <property type="evidence" value="ECO:0007669"/>
    <property type="project" value="UniProtKB-KW"/>
</dbReference>
<dbReference type="AlphaFoldDB" id="A0AA41Y778"/>
<dbReference type="CDD" id="cd09988">
    <property type="entry name" value="Formimidoylglutamase"/>
    <property type="match status" value="1"/>
</dbReference>
<dbReference type="GO" id="GO:0008783">
    <property type="term" value="F:agmatinase activity"/>
    <property type="evidence" value="ECO:0007669"/>
    <property type="project" value="TreeGrafter"/>
</dbReference>
<dbReference type="Gene3D" id="3.40.800.10">
    <property type="entry name" value="Ureohydrolase domain"/>
    <property type="match status" value="1"/>
</dbReference>
<dbReference type="InterPro" id="IPR023696">
    <property type="entry name" value="Ureohydrolase_dom_sf"/>
</dbReference>
<evidence type="ECO:0000256" key="2">
    <source>
        <dbReference type="ARBA" id="ARBA00022801"/>
    </source>
</evidence>
<evidence type="ECO:0000256" key="1">
    <source>
        <dbReference type="ARBA" id="ARBA00022723"/>
    </source>
</evidence>
<name>A0AA41Y778_9BACT</name>
<comment type="caution">
    <text evidence="4">The sequence shown here is derived from an EMBL/GenBank/DDBJ whole genome shotgun (WGS) entry which is preliminary data.</text>
</comment>
<evidence type="ECO:0000313" key="5">
    <source>
        <dbReference type="Proteomes" id="UP001163821"/>
    </source>
</evidence>
<dbReference type="PANTHER" id="PTHR11358:SF26">
    <property type="entry name" value="GUANIDINO ACID HYDROLASE, MITOCHONDRIAL"/>
    <property type="match status" value="1"/>
</dbReference>
<keyword evidence="5" id="KW-1185">Reference proteome</keyword>
<dbReference type="PANTHER" id="PTHR11358">
    <property type="entry name" value="ARGINASE/AGMATINASE"/>
    <property type="match status" value="1"/>
</dbReference>
<reference evidence="4" key="1">
    <citation type="submission" date="2022-10" db="EMBL/GenBank/DDBJ databases">
        <title>Gaoshiqiia sediminis gen. nov., sp. nov., isolated from coastal sediment.</title>
        <authorList>
            <person name="Yu W.X."/>
            <person name="Mu D.S."/>
            <person name="Du J.Z."/>
            <person name="Liang Y.Q."/>
        </authorList>
    </citation>
    <scope>NUCLEOTIDE SEQUENCE</scope>
    <source>
        <strain evidence="4">A06</strain>
    </source>
</reference>
<sequence>MDLELYLKPVDFSKIKLAPWAQKKFALGSLLEKNQEKLPLNKAKIVLIGVEEDRNSVVKGSAKSPDKIREHLYSLNRIAPRYKILDLGNIKVGKSVNDTYFALKDVCSYLVGQGIAVVVLGGSQDLTIGMTKAFEEKAFNLVNVDPKFDYRKGAKNIDSENYLSLIFERHPNLFSQATLGYQNYFTDALELDYATSLSAETRRLGQIRYNMAEIEPYMRHADILSFDLNAVRQVEAPGQYFASPNGLYAEEACQIAHYAGMADQLKVAGFFNLVPGLDPSGLSNKLMAQIVWHFMEGFHYKVVEDPNENQGEFDEFIIEMDDIDLPLTFLQSRKTGRWWMRITDENSSLELAVPCTQEDYELAARYEIPDRWWQNIRKLNRLVK</sequence>
<proteinExistence type="inferred from homology"/>
<evidence type="ECO:0000256" key="3">
    <source>
        <dbReference type="PROSITE-ProRule" id="PRU00742"/>
    </source>
</evidence>
<dbReference type="InterPro" id="IPR006035">
    <property type="entry name" value="Ureohydrolase"/>
</dbReference>
<dbReference type="EMBL" id="JAPAAF010000012">
    <property type="protein sequence ID" value="MCW0483135.1"/>
    <property type="molecule type" value="Genomic_DNA"/>
</dbReference>
<dbReference type="SUPFAM" id="SSF52768">
    <property type="entry name" value="Arginase/deacetylase"/>
    <property type="match status" value="1"/>
</dbReference>
<gene>
    <name evidence="4" type="ORF">N2K84_10370</name>
</gene>
<keyword evidence="2" id="KW-0378">Hydrolase</keyword>
<dbReference type="Pfam" id="PF00491">
    <property type="entry name" value="Arginase"/>
    <property type="match status" value="1"/>
</dbReference>
<keyword evidence="1" id="KW-0479">Metal-binding</keyword>
<organism evidence="4 5">
    <name type="scientific">Gaoshiqia sediminis</name>
    <dbReference type="NCBI Taxonomy" id="2986998"/>
    <lineage>
        <taxon>Bacteria</taxon>
        <taxon>Pseudomonadati</taxon>
        <taxon>Bacteroidota</taxon>
        <taxon>Bacteroidia</taxon>
        <taxon>Marinilabiliales</taxon>
        <taxon>Prolixibacteraceae</taxon>
        <taxon>Gaoshiqia</taxon>
    </lineage>
</organism>
<dbReference type="RefSeq" id="WP_282591737.1">
    <property type="nucleotide sequence ID" value="NZ_JAPAAF010000012.1"/>
</dbReference>